<accession>A0AAX3MV32</accession>
<proteinExistence type="predicted"/>
<reference evidence="1" key="1">
    <citation type="submission" date="2023-02" db="EMBL/GenBank/DDBJ databases">
        <title>Pathogen: clinical or host-associated sample.</title>
        <authorList>
            <person name="Hergert J."/>
            <person name="Casey R."/>
            <person name="Wagner J."/>
            <person name="Young E.L."/>
            <person name="Oakeson K.F."/>
        </authorList>
    </citation>
    <scope>NUCLEOTIDE SEQUENCE</scope>
    <source>
        <strain evidence="1">2022CK-00830</strain>
    </source>
</reference>
<dbReference type="Proteomes" id="UP001220962">
    <property type="component" value="Chromosome"/>
</dbReference>
<gene>
    <name evidence="1" type="ORF">PUW23_17470</name>
</gene>
<dbReference type="AlphaFoldDB" id="A0AAX3MV32"/>
<protein>
    <submittedName>
        <fullName evidence="1">Uncharacterized protein</fullName>
    </submittedName>
</protein>
<evidence type="ECO:0000313" key="2">
    <source>
        <dbReference type="Proteomes" id="UP001220962"/>
    </source>
</evidence>
<evidence type="ECO:0000313" key="1">
    <source>
        <dbReference type="EMBL" id="WDH81311.1"/>
    </source>
</evidence>
<organism evidence="1 2">
    <name type="scientific">Paenibacillus urinalis</name>
    <dbReference type="NCBI Taxonomy" id="521520"/>
    <lineage>
        <taxon>Bacteria</taxon>
        <taxon>Bacillati</taxon>
        <taxon>Bacillota</taxon>
        <taxon>Bacilli</taxon>
        <taxon>Bacillales</taxon>
        <taxon>Paenibacillaceae</taxon>
        <taxon>Paenibacillus</taxon>
    </lineage>
</organism>
<dbReference type="EMBL" id="CP118101">
    <property type="protein sequence ID" value="WDH81311.1"/>
    <property type="molecule type" value="Genomic_DNA"/>
</dbReference>
<sequence>MMYMMIGVAVVVLITIVLRWKKRQQAKLKNNVIYLKNVRKQRTLQKCSKCNKKGKLRFYSDPSGNVTGMCKECEGNLNTQKMLPL</sequence>
<dbReference type="RefSeq" id="WP_205052709.1">
    <property type="nucleotide sequence ID" value="NZ_CP118101.1"/>
</dbReference>
<name>A0AAX3MV32_9BACL</name>